<dbReference type="EMBL" id="BSYR01000056">
    <property type="protein sequence ID" value="GMJ09594.1"/>
    <property type="molecule type" value="Genomic_DNA"/>
</dbReference>
<accession>A0A9W7MP88</accession>
<comment type="caution">
    <text evidence="1">The sequence shown here is derived from an EMBL/GenBank/DDBJ whole genome shotgun (WGS) entry which is preliminary data.</text>
</comment>
<keyword evidence="2" id="KW-1185">Reference proteome</keyword>
<organism evidence="1 2">
    <name type="scientific">Hibiscus trionum</name>
    <name type="common">Flower of an hour</name>
    <dbReference type="NCBI Taxonomy" id="183268"/>
    <lineage>
        <taxon>Eukaryota</taxon>
        <taxon>Viridiplantae</taxon>
        <taxon>Streptophyta</taxon>
        <taxon>Embryophyta</taxon>
        <taxon>Tracheophyta</taxon>
        <taxon>Spermatophyta</taxon>
        <taxon>Magnoliopsida</taxon>
        <taxon>eudicotyledons</taxon>
        <taxon>Gunneridae</taxon>
        <taxon>Pentapetalae</taxon>
        <taxon>rosids</taxon>
        <taxon>malvids</taxon>
        <taxon>Malvales</taxon>
        <taxon>Malvaceae</taxon>
        <taxon>Malvoideae</taxon>
        <taxon>Hibiscus</taxon>
    </lineage>
</organism>
<evidence type="ECO:0000313" key="1">
    <source>
        <dbReference type="EMBL" id="GMJ09594.1"/>
    </source>
</evidence>
<dbReference type="Proteomes" id="UP001165190">
    <property type="component" value="Unassembled WGS sequence"/>
</dbReference>
<reference evidence="1" key="1">
    <citation type="submission" date="2023-05" db="EMBL/GenBank/DDBJ databases">
        <title>Genome and transcriptome analyses reveal genes involved in the formation of fine ridges on petal epidermal cells in Hibiscus trionum.</title>
        <authorList>
            <person name="Koshimizu S."/>
            <person name="Masuda S."/>
            <person name="Ishii T."/>
            <person name="Shirasu K."/>
            <person name="Hoshino A."/>
            <person name="Arita M."/>
        </authorList>
    </citation>
    <scope>NUCLEOTIDE SEQUENCE</scope>
    <source>
        <strain evidence="1">Hamamatsu line</strain>
    </source>
</reference>
<dbReference type="OrthoDB" id="993187at2759"/>
<proteinExistence type="predicted"/>
<evidence type="ECO:0000313" key="2">
    <source>
        <dbReference type="Proteomes" id="UP001165190"/>
    </source>
</evidence>
<dbReference type="AlphaFoldDB" id="A0A9W7MP88"/>
<name>A0A9W7MP88_HIBTR</name>
<protein>
    <submittedName>
        <fullName evidence="1">Uncharacterized protein</fullName>
    </submittedName>
</protein>
<sequence length="81" mass="9637">MEYVEPTVAVANCLGAPVCKYLKYHRKLNDYVRNFKRIKDELTSKMEDIELQLKAELLIPKKGVQNWLKKSERHDWRSARC</sequence>
<gene>
    <name evidence="1" type="ORF">HRI_004628600</name>
</gene>